<dbReference type="AlphaFoldDB" id="A0A2Z5TPK7"/>
<dbReference type="KEGG" id="srq:SR187_7765"/>
<sequence>MPTHKRETNRYSYKKEKEPNQFPFKLIIDHDGSTSKNKKVGK</sequence>
<dbReference type="EMBL" id="AP018400">
    <property type="protein sequence ID" value="BBA93156.1"/>
    <property type="molecule type" value="Genomic_DNA"/>
</dbReference>
<dbReference type="Proteomes" id="UP000269331">
    <property type="component" value="Chromosome"/>
</dbReference>
<accession>A0A2Z5TPK7</accession>
<organism evidence="1 2">
    <name type="scientific">Streptococcus ruminantium</name>
    <dbReference type="NCBI Taxonomy" id="1917441"/>
    <lineage>
        <taxon>Bacteria</taxon>
        <taxon>Bacillati</taxon>
        <taxon>Bacillota</taxon>
        <taxon>Bacilli</taxon>
        <taxon>Lactobacillales</taxon>
        <taxon>Streptococcaceae</taxon>
        <taxon>Streptococcus</taxon>
    </lineage>
</organism>
<gene>
    <name evidence="1" type="ORF">SR187_7765</name>
</gene>
<reference evidence="1 2" key="1">
    <citation type="journal article" date="2018" name="Genome Biol. Evol.">
        <title>Complete Genome Sequence of Streptococcus ruminantium sp. nov. GUT-187T (=DSM 104980T =JCM 31869T), the Type Strain of S. ruminantium, and Comparison with Genome Sequences of Streptococcus suis Strains.</title>
        <authorList>
            <person name="Tohya M."/>
            <person name="Sekizaki T."/>
            <person name="Miyoshi-Akiyama T."/>
        </authorList>
    </citation>
    <scope>NUCLEOTIDE SEQUENCE [LARGE SCALE GENOMIC DNA]</scope>
    <source>
        <strain evidence="1 2">GUT187T</strain>
    </source>
</reference>
<proteinExistence type="predicted"/>
<evidence type="ECO:0000313" key="1">
    <source>
        <dbReference type="EMBL" id="BBA93156.1"/>
    </source>
</evidence>
<protein>
    <submittedName>
        <fullName evidence="1">Hemolysin-type calcium-binding protein</fullName>
    </submittedName>
</protein>
<evidence type="ECO:0000313" key="2">
    <source>
        <dbReference type="Proteomes" id="UP000269331"/>
    </source>
</evidence>
<name>A0A2Z5TPK7_9STRE</name>